<dbReference type="AlphaFoldDB" id="A0AAD6NG00"/>
<dbReference type="Pfam" id="PF03184">
    <property type="entry name" value="DDE_1"/>
    <property type="match status" value="1"/>
</dbReference>
<name>A0AAD6NG00_DREDA</name>
<accession>A0AAD6NG00</accession>
<dbReference type="PANTHER" id="PTHR19303:SF74">
    <property type="entry name" value="POGO TRANSPOSABLE ELEMENT WITH KRAB DOMAIN"/>
    <property type="match status" value="1"/>
</dbReference>
<dbReference type="EMBL" id="JAQGDS010000009">
    <property type="protein sequence ID" value="KAJ6258131.1"/>
    <property type="molecule type" value="Genomic_DNA"/>
</dbReference>
<evidence type="ECO:0000313" key="6">
    <source>
        <dbReference type="Proteomes" id="UP001221413"/>
    </source>
</evidence>
<gene>
    <name evidence="5" type="ORF">Dda_7047</name>
</gene>
<dbReference type="InterPro" id="IPR036397">
    <property type="entry name" value="RNaseH_sf"/>
</dbReference>
<keyword evidence="2" id="KW-0238">DNA-binding</keyword>
<reference evidence="5" key="1">
    <citation type="submission" date="2023-01" db="EMBL/GenBank/DDBJ databases">
        <title>The chitinases involved in constricting ring structure development in the nematode-trapping fungus Drechslerella dactyloides.</title>
        <authorList>
            <person name="Wang R."/>
            <person name="Zhang L."/>
            <person name="Tang P."/>
            <person name="Li S."/>
            <person name="Liang L."/>
        </authorList>
    </citation>
    <scope>NUCLEOTIDE SEQUENCE</scope>
    <source>
        <strain evidence="5">YMF1.00031</strain>
    </source>
</reference>
<dbReference type="Gene3D" id="3.30.420.10">
    <property type="entry name" value="Ribonuclease H-like superfamily/Ribonuclease H"/>
    <property type="match status" value="1"/>
</dbReference>
<comment type="subcellular location">
    <subcellularLocation>
        <location evidence="1">Nucleus</location>
    </subcellularLocation>
</comment>
<organism evidence="5 6">
    <name type="scientific">Drechslerella dactyloides</name>
    <name type="common">Nematode-trapping fungus</name>
    <name type="synonym">Arthrobotrys dactyloides</name>
    <dbReference type="NCBI Taxonomy" id="74499"/>
    <lineage>
        <taxon>Eukaryota</taxon>
        <taxon>Fungi</taxon>
        <taxon>Dikarya</taxon>
        <taxon>Ascomycota</taxon>
        <taxon>Pezizomycotina</taxon>
        <taxon>Orbiliomycetes</taxon>
        <taxon>Orbiliales</taxon>
        <taxon>Orbiliaceae</taxon>
        <taxon>Drechslerella</taxon>
    </lineage>
</organism>
<dbReference type="GO" id="GO:0005634">
    <property type="term" value="C:nucleus"/>
    <property type="evidence" value="ECO:0007669"/>
    <property type="project" value="UniProtKB-SubCell"/>
</dbReference>
<feature type="domain" description="HTH CENPB-type" evidence="4">
    <location>
        <begin position="56"/>
        <end position="121"/>
    </location>
</feature>
<proteinExistence type="predicted"/>
<evidence type="ECO:0000259" key="4">
    <source>
        <dbReference type="PROSITE" id="PS51253"/>
    </source>
</evidence>
<keyword evidence="6" id="KW-1185">Reference proteome</keyword>
<dbReference type="GO" id="GO:0003677">
    <property type="term" value="F:DNA binding"/>
    <property type="evidence" value="ECO:0007669"/>
    <property type="project" value="UniProtKB-KW"/>
</dbReference>
<comment type="caution">
    <text evidence="5">The sequence shown here is derived from an EMBL/GenBank/DDBJ whole genome shotgun (WGS) entry which is preliminary data.</text>
</comment>
<keyword evidence="3" id="KW-0539">Nucleus</keyword>
<dbReference type="Pfam" id="PF03221">
    <property type="entry name" value="HTH_Tnp_Tc5"/>
    <property type="match status" value="1"/>
</dbReference>
<dbReference type="InterPro" id="IPR007889">
    <property type="entry name" value="HTH_Psq"/>
</dbReference>
<sequence>MRPESNADYEIRIAEAITAWEDIPGLSLNAAARNHGVPASTLKHRVNGRRPRIQRPLRAPQQALTLIQEEAISKWIARLYNWGYPPRYNLIRSMADSLAGRQLNRNWLTRFLKRRPELTTATSRTLENRRGRAMDANIIIDFFAQYHQIVQKHDILPQNCWNMDETGFLIGYATKAKVVLPASKKHDKFVLHDGNRESVTMVECGSMLGEFCPPMVIFGAKTQRLDWHRDDMDLEGWQWAISEKGQSNTDLAVSWLKLCFHPKSYKISRPKQRLLLLDGHSSHISVAFIDFCIENRIIALCLPPHSTHVLQPLDLGAFSPYKRAYSRMIDRFCRNGGTGLGKRDFVNIIPKARSEALTKRNMKAGYKQAGLVPWDPLSVLEKLPNFSAKAHTNALAPLIQAKKLKAATKDPSTPQTPANEPAIDAFAGDIQEAIGHYLTTPLRTKFSKIIKVAAISYANEAILMKENRDLRSQMVRARNVRQGGGMTYVTRARVLGDDVKHHLVAVAEVKAAKSEAAKLRKARRQEATIIIE</sequence>
<dbReference type="PANTHER" id="PTHR19303">
    <property type="entry name" value="TRANSPOSON"/>
    <property type="match status" value="1"/>
</dbReference>
<dbReference type="InterPro" id="IPR050863">
    <property type="entry name" value="CenT-Element_Derived"/>
</dbReference>
<dbReference type="InterPro" id="IPR004875">
    <property type="entry name" value="DDE_SF_endonuclease_dom"/>
</dbReference>
<dbReference type="InterPro" id="IPR006600">
    <property type="entry name" value="HTH_CenpB_DNA-bd_dom"/>
</dbReference>
<evidence type="ECO:0000313" key="5">
    <source>
        <dbReference type="EMBL" id="KAJ6258131.1"/>
    </source>
</evidence>
<evidence type="ECO:0000256" key="1">
    <source>
        <dbReference type="ARBA" id="ARBA00004123"/>
    </source>
</evidence>
<dbReference type="Pfam" id="PF05225">
    <property type="entry name" value="HTH_psq"/>
    <property type="match status" value="1"/>
</dbReference>
<dbReference type="Proteomes" id="UP001221413">
    <property type="component" value="Unassembled WGS sequence"/>
</dbReference>
<dbReference type="SMART" id="SM00674">
    <property type="entry name" value="CENPB"/>
    <property type="match status" value="1"/>
</dbReference>
<dbReference type="PROSITE" id="PS51253">
    <property type="entry name" value="HTH_CENPB"/>
    <property type="match status" value="1"/>
</dbReference>
<evidence type="ECO:0000256" key="3">
    <source>
        <dbReference type="ARBA" id="ARBA00023242"/>
    </source>
</evidence>
<protein>
    <recommendedName>
        <fullName evidence="4">HTH CENPB-type domain-containing protein</fullName>
    </recommendedName>
</protein>
<evidence type="ECO:0000256" key="2">
    <source>
        <dbReference type="ARBA" id="ARBA00023125"/>
    </source>
</evidence>